<dbReference type="AlphaFoldDB" id="A0A918TCB9"/>
<dbReference type="Proteomes" id="UP000644507">
    <property type="component" value="Unassembled WGS sequence"/>
</dbReference>
<sequence>MRVGLECFLLGVVKWFLVVLMMNFVSAQEPTFNEVQAGRYVDLALGGIDRQFPNKPGHVWRTPEDNKTPREWNPVFYGHFDWHSSVHGHWTLVRLLKLFPEAEWAPKVRGVLAGRFTEDALQAEADYLTANPSFERMYGWAWALRLALELRSWDDEEGKVWAKHYRPLEKVIVKHAKTYLPKLDWPIRCGFHPESAFPLGQFIDYARGVEDEEFVELLEAKAQAFYGDDRDYPVRYEPSGNDFFSPGLNEADLMRRILPKRAYSNWLDRFFPRLAEGELGNLLQPVQVSDLEDGHLVHLVGLNLTRAWTMRSIAEALSQSDARREVLEKAADLHAKEGLRQVWSGSYEGEHWLGSFAIYLQTRVGRD</sequence>
<evidence type="ECO:0000313" key="2">
    <source>
        <dbReference type="Proteomes" id="UP000644507"/>
    </source>
</evidence>
<proteinExistence type="predicted"/>
<reference evidence="1" key="1">
    <citation type="journal article" date="2014" name="Int. J. Syst. Evol. Microbiol.">
        <title>Complete genome sequence of Corynebacterium casei LMG S-19264T (=DSM 44701T), isolated from a smear-ripened cheese.</title>
        <authorList>
            <consortium name="US DOE Joint Genome Institute (JGI-PGF)"/>
            <person name="Walter F."/>
            <person name="Albersmeier A."/>
            <person name="Kalinowski J."/>
            <person name="Ruckert C."/>
        </authorList>
    </citation>
    <scope>NUCLEOTIDE SEQUENCE</scope>
    <source>
        <strain evidence="1">KCTC 12988</strain>
    </source>
</reference>
<dbReference type="InterPro" id="IPR021365">
    <property type="entry name" value="DUF2891"/>
</dbReference>
<dbReference type="Pfam" id="PF11199">
    <property type="entry name" value="DUF2891"/>
    <property type="match status" value="1"/>
</dbReference>
<evidence type="ECO:0008006" key="3">
    <source>
        <dbReference type="Google" id="ProtNLM"/>
    </source>
</evidence>
<dbReference type="EMBL" id="BMXI01000001">
    <property type="protein sequence ID" value="GHC40302.1"/>
    <property type="molecule type" value="Genomic_DNA"/>
</dbReference>
<name>A0A918TCB9_9BACT</name>
<gene>
    <name evidence="1" type="ORF">GCM10007100_00900</name>
</gene>
<evidence type="ECO:0000313" key="1">
    <source>
        <dbReference type="EMBL" id="GHC40302.1"/>
    </source>
</evidence>
<accession>A0A918TCB9</accession>
<protein>
    <recommendedName>
        <fullName evidence="3">DUF2891 domain-containing protein</fullName>
    </recommendedName>
</protein>
<keyword evidence="2" id="KW-1185">Reference proteome</keyword>
<comment type="caution">
    <text evidence="1">The sequence shown here is derived from an EMBL/GenBank/DDBJ whole genome shotgun (WGS) entry which is preliminary data.</text>
</comment>
<organism evidence="1 2">
    <name type="scientific">Roseibacillus persicicus</name>
    <dbReference type="NCBI Taxonomy" id="454148"/>
    <lineage>
        <taxon>Bacteria</taxon>
        <taxon>Pseudomonadati</taxon>
        <taxon>Verrucomicrobiota</taxon>
        <taxon>Verrucomicrobiia</taxon>
        <taxon>Verrucomicrobiales</taxon>
        <taxon>Verrucomicrobiaceae</taxon>
        <taxon>Roseibacillus</taxon>
    </lineage>
</organism>
<reference evidence="1" key="2">
    <citation type="submission" date="2020-09" db="EMBL/GenBank/DDBJ databases">
        <authorList>
            <person name="Sun Q."/>
            <person name="Kim S."/>
        </authorList>
    </citation>
    <scope>NUCLEOTIDE SEQUENCE</scope>
    <source>
        <strain evidence="1">KCTC 12988</strain>
    </source>
</reference>